<dbReference type="AlphaFoldDB" id="R7TB03"/>
<evidence type="ECO:0000259" key="8">
    <source>
        <dbReference type="PROSITE" id="PS50017"/>
    </source>
</evidence>
<dbReference type="HOGENOM" id="CLU_029659_0_0_1"/>
<feature type="compositionally biased region" description="Polar residues" evidence="7">
    <location>
        <begin position="407"/>
        <end position="417"/>
    </location>
</feature>
<name>R7TB03_CAPTE</name>
<organism evidence="9">
    <name type="scientific">Capitella teleta</name>
    <name type="common">Polychaete worm</name>
    <dbReference type="NCBI Taxonomy" id="283909"/>
    <lineage>
        <taxon>Eukaryota</taxon>
        <taxon>Metazoa</taxon>
        <taxon>Spiralia</taxon>
        <taxon>Lophotrochozoa</taxon>
        <taxon>Annelida</taxon>
        <taxon>Polychaeta</taxon>
        <taxon>Sedentaria</taxon>
        <taxon>Scolecida</taxon>
        <taxon>Capitellidae</taxon>
        <taxon>Capitella</taxon>
    </lineage>
</organism>
<proteinExistence type="predicted"/>
<dbReference type="OMA" id="ESHTIHE"/>
<evidence type="ECO:0000313" key="9">
    <source>
        <dbReference type="EMBL" id="ELT88672.1"/>
    </source>
</evidence>
<evidence type="ECO:0000256" key="6">
    <source>
        <dbReference type="ARBA" id="ARBA00022840"/>
    </source>
</evidence>
<feature type="region of interest" description="Disordered" evidence="7">
    <location>
        <begin position="391"/>
        <end position="417"/>
    </location>
</feature>
<dbReference type="SMART" id="SM00005">
    <property type="entry name" value="DEATH"/>
    <property type="match status" value="1"/>
</dbReference>
<dbReference type="SUPFAM" id="SSF47986">
    <property type="entry name" value="DEATH domain"/>
    <property type="match status" value="1"/>
</dbReference>
<keyword evidence="3" id="KW-0677">Repeat</keyword>
<dbReference type="Pfam" id="PF00531">
    <property type="entry name" value="Death"/>
    <property type="match status" value="1"/>
</dbReference>
<dbReference type="InterPro" id="IPR057263">
    <property type="entry name" value="COR-B"/>
</dbReference>
<keyword evidence="5" id="KW-0418">Kinase</keyword>
<dbReference type="OrthoDB" id="504170at2759"/>
<dbReference type="EMBL" id="KB311734">
    <property type="protein sequence ID" value="ELT88672.1"/>
    <property type="molecule type" value="Genomic_DNA"/>
</dbReference>
<evidence type="ECO:0000256" key="4">
    <source>
        <dbReference type="ARBA" id="ARBA00022741"/>
    </source>
</evidence>
<reference evidence="10" key="3">
    <citation type="submission" date="2015-06" db="UniProtKB">
        <authorList>
            <consortium name="EnsemblMetazoa"/>
        </authorList>
    </citation>
    <scope>IDENTIFICATION</scope>
</reference>
<reference evidence="9 11" key="2">
    <citation type="journal article" date="2013" name="Nature">
        <title>Insights into bilaterian evolution from three spiralian genomes.</title>
        <authorList>
            <person name="Simakov O."/>
            <person name="Marletaz F."/>
            <person name="Cho S.J."/>
            <person name="Edsinger-Gonzales E."/>
            <person name="Havlak P."/>
            <person name="Hellsten U."/>
            <person name="Kuo D.H."/>
            <person name="Larsson T."/>
            <person name="Lv J."/>
            <person name="Arendt D."/>
            <person name="Savage R."/>
            <person name="Osoegawa K."/>
            <person name="de Jong P."/>
            <person name="Grimwood J."/>
            <person name="Chapman J.A."/>
            <person name="Shapiro H."/>
            <person name="Aerts A."/>
            <person name="Otillar R.P."/>
            <person name="Terry A.Y."/>
            <person name="Boore J.L."/>
            <person name="Grigoriev I.V."/>
            <person name="Lindberg D.R."/>
            <person name="Seaver E.C."/>
            <person name="Weisblat D.A."/>
            <person name="Putnam N.H."/>
            <person name="Rokhsar D.S."/>
        </authorList>
    </citation>
    <scope>NUCLEOTIDE SEQUENCE</scope>
    <source>
        <strain evidence="9 11">I ESC-2004</strain>
    </source>
</reference>
<sequence>MCQLQLVGEVVYVETEAEEDLVVLHPQWLCSEVIGQLLSHDLLSTARPTGCFSADDFQLLFPDSDVKDLLCLLEALELCTRCDVEGEVEYEFPCLNFIETLHGLWERDDTRLPQGLYGGVRLQCPAGVINQLVHLFPRIQAHLRCDLLENNNGPDCDLYQWYHGTKFCKGSMEALVTLEQKEQVLEVKVRGSEACRAALYYFLEEISDVVSDVLEDACPGIALEKHVLSPNQLKAHKKAPLAYSPKDLLSTQNDRKDSCRLNDSEPAEKLTDLLFCGAAEIGKTITLGIDLHISHMSVHLRRKLSSLLDPPDCMGKDWCLLAVGLGLTEDLPKLDQTHPQSVSRTDGILALWSRETSSNIRSLLLKLRELGRQDAVDAVLMMAPLYHVFPEDQDGGDSEDLQKETTPHSSDNTIASR</sequence>
<dbReference type="Pfam" id="PF25497">
    <property type="entry name" value="COR-B"/>
    <property type="match status" value="1"/>
</dbReference>
<keyword evidence="6" id="KW-0067">ATP-binding</keyword>
<evidence type="ECO:0000256" key="3">
    <source>
        <dbReference type="ARBA" id="ARBA00022737"/>
    </source>
</evidence>
<reference evidence="11" key="1">
    <citation type="submission" date="2012-12" db="EMBL/GenBank/DDBJ databases">
        <authorList>
            <person name="Hellsten U."/>
            <person name="Grimwood J."/>
            <person name="Chapman J.A."/>
            <person name="Shapiro H."/>
            <person name="Aerts A."/>
            <person name="Otillar R.P."/>
            <person name="Terry A.Y."/>
            <person name="Boore J.L."/>
            <person name="Simakov O."/>
            <person name="Marletaz F."/>
            <person name="Cho S.-J."/>
            <person name="Edsinger-Gonzales E."/>
            <person name="Havlak P."/>
            <person name="Kuo D.-H."/>
            <person name="Larsson T."/>
            <person name="Lv J."/>
            <person name="Arendt D."/>
            <person name="Savage R."/>
            <person name="Osoegawa K."/>
            <person name="de Jong P."/>
            <person name="Lindberg D.R."/>
            <person name="Seaver E.C."/>
            <person name="Weisblat D.A."/>
            <person name="Putnam N.H."/>
            <person name="Grigoriev I.V."/>
            <person name="Rokhsar D.S."/>
        </authorList>
    </citation>
    <scope>NUCLEOTIDE SEQUENCE</scope>
    <source>
        <strain evidence="11">I ESC-2004</strain>
    </source>
</reference>
<dbReference type="PROSITE" id="PS50017">
    <property type="entry name" value="DEATH_DOMAIN"/>
    <property type="match status" value="1"/>
</dbReference>
<dbReference type="PANTHER" id="PTHR24342:SF14">
    <property type="entry name" value="DEATH-ASSOCIATED PROTEIN KINASE DAPK-1"/>
    <property type="match status" value="1"/>
</dbReference>
<evidence type="ECO:0000313" key="11">
    <source>
        <dbReference type="Proteomes" id="UP000014760"/>
    </source>
</evidence>
<dbReference type="GO" id="GO:0035556">
    <property type="term" value="P:intracellular signal transduction"/>
    <property type="evidence" value="ECO:0007669"/>
    <property type="project" value="TreeGrafter"/>
</dbReference>
<dbReference type="GO" id="GO:0043065">
    <property type="term" value="P:positive regulation of apoptotic process"/>
    <property type="evidence" value="ECO:0007669"/>
    <property type="project" value="TreeGrafter"/>
</dbReference>
<dbReference type="InterPro" id="IPR000488">
    <property type="entry name" value="Death_dom"/>
</dbReference>
<dbReference type="EnsemblMetazoa" id="CapteT228788">
    <property type="protein sequence ID" value="CapteP228788"/>
    <property type="gene ID" value="CapteG228788"/>
</dbReference>
<dbReference type="GO" id="GO:0004674">
    <property type="term" value="F:protein serine/threonine kinase activity"/>
    <property type="evidence" value="ECO:0007669"/>
    <property type="project" value="UniProtKB-KW"/>
</dbReference>
<dbReference type="STRING" id="283909.R7TB03"/>
<dbReference type="GO" id="GO:0005634">
    <property type="term" value="C:nucleus"/>
    <property type="evidence" value="ECO:0007669"/>
    <property type="project" value="TreeGrafter"/>
</dbReference>
<dbReference type="GO" id="GO:0005524">
    <property type="term" value="F:ATP binding"/>
    <property type="evidence" value="ECO:0007669"/>
    <property type="project" value="UniProtKB-KW"/>
</dbReference>
<dbReference type="PANTHER" id="PTHR24342">
    <property type="entry name" value="SERINE/THREONINE-PROTEIN KINASE 17"/>
    <property type="match status" value="1"/>
</dbReference>
<gene>
    <name evidence="9" type="ORF">CAPTEDRAFT_228788</name>
</gene>
<evidence type="ECO:0000256" key="7">
    <source>
        <dbReference type="SAM" id="MobiDB-lite"/>
    </source>
</evidence>
<dbReference type="Gene3D" id="1.10.533.10">
    <property type="entry name" value="Death Domain, Fas"/>
    <property type="match status" value="1"/>
</dbReference>
<evidence type="ECO:0000313" key="10">
    <source>
        <dbReference type="EnsemblMetazoa" id="CapteP228788"/>
    </source>
</evidence>
<dbReference type="InterPro" id="IPR011029">
    <property type="entry name" value="DEATH-like_dom_sf"/>
</dbReference>
<evidence type="ECO:0000256" key="2">
    <source>
        <dbReference type="ARBA" id="ARBA00022679"/>
    </source>
</evidence>
<keyword evidence="11" id="KW-1185">Reference proteome</keyword>
<keyword evidence="1" id="KW-0723">Serine/threonine-protein kinase</keyword>
<feature type="domain" description="Death" evidence="8">
    <location>
        <begin position="314"/>
        <end position="383"/>
    </location>
</feature>
<evidence type="ECO:0000256" key="1">
    <source>
        <dbReference type="ARBA" id="ARBA00022527"/>
    </source>
</evidence>
<accession>R7TB03</accession>
<keyword evidence="2" id="KW-0808">Transferase</keyword>
<keyword evidence="4" id="KW-0547">Nucleotide-binding</keyword>
<dbReference type="EMBL" id="AMQN01015250">
    <property type="status" value="NOT_ANNOTATED_CDS"/>
    <property type="molecule type" value="Genomic_DNA"/>
</dbReference>
<dbReference type="CDD" id="cd08782">
    <property type="entry name" value="Death_DAPK1"/>
    <property type="match status" value="1"/>
</dbReference>
<protein>
    <recommendedName>
        <fullName evidence="8">Death domain-containing protein</fullName>
    </recommendedName>
</protein>
<dbReference type="Proteomes" id="UP000014760">
    <property type="component" value="Unassembled WGS sequence"/>
</dbReference>
<evidence type="ECO:0000256" key="5">
    <source>
        <dbReference type="ARBA" id="ARBA00022777"/>
    </source>
</evidence>